<evidence type="ECO:0000313" key="3">
    <source>
        <dbReference type="Proteomes" id="UP000821866"/>
    </source>
</evidence>
<feature type="region of interest" description="Disordered" evidence="1">
    <location>
        <begin position="224"/>
        <end position="254"/>
    </location>
</feature>
<feature type="compositionally biased region" description="Polar residues" evidence="1">
    <location>
        <begin position="65"/>
        <end position="86"/>
    </location>
</feature>
<dbReference type="VEuPathDB" id="VectorBase:LOC119169614"/>
<feature type="compositionally biased region" description="Polar residues" evidence="1">
    <location>
        <begin position="128"/>
        <end position="153"/>
    </location>
</feature>
<name>A0A9J6DXI0_RHIMP</name>
<feature type="compositionally biased region" description="Basic residues" evidence="1">
    <location>
        <begin position="1"/>
        <end position="13"/>
    </location>
</feature>
<reference evidence="2" key="2">
    <citation type="submission" date="2021-09" db="EMBL/GenBank/DDBJ databases">
        <authorList>
            <person name="Jia N."/>
            <person name="Wang J."/>
            <person name="Shi W."/>
            <person name="Du L."/>
            <person name="Sun Y."/>
            <person name="Zhan W."/>
            <person name="Jiang J."/>
            <person name="Wang Q."/>
            <person name="Zhang B."/>
            <person name="Ji P."/>
            <person name="Sakyi L.B."/>
            <person name="Cui X."/>
            <person name="Yuan T."/>
            <person name="Jiang B."/>
            <person name="Yang W."/>
            <person name="Lam T.T.-Y."/>
            <person name="Chang Q."/>
            <person name="Ding S."/>
            <person name="Wang X."/>
            <person name="Zhu J."/>
            <person name="Ruan X."/>
            <person name="Zhao L."/>
            <person name="Wei J."/>
            <person name="Que T."/>
            <person name="Du C."/>
            <person name="Cheng J."/>
            <person name="Dai P."/>
            <person name="Han X."/>
            <person name="Huang E."/>
            <person name="Gao Y."/>
            <person name="Liu J."/>
            <person name="Shao H."/>
            <person name="Ye R."/>
            <person name="Li L."/>
            <person name="Wei W."/>
            <person name="Wang X."/>
            <person name="Wang C."/>
            <person name="Huo Q."/>
            <person name="Li W."/>
            <person name="Guo W."/>
            <person name="Chen H."/>
            <person name="Chen S."/>
            <person name="Zhou L."/>
            <person name="Zhou L."/>
            <person name="Ni X."/>
            <person name="Tian J."/>
            <person name="Zhou Y."/>
            <person name="Sheng Y."/>
            <person name="Liu T."/>
            <person name="Pan Y."/>
            <person name="Xia L."/>
            <person name="Li J."/>
            <person name="Zhao F."/>
            <person name="Cao W."/>
        </authorList>
    </citation>
    <scope>NUCLEOTIDE SEQUENCE</scope>
    <source>
        <strain evidence="2">Rmic-2018</strain>
        <tissue evidence="2">Larvae</tissue>
    </source>
</reference>
<gene>
    <name evidence="2" type="ORF">HPB51_024223</name>
</gene>
<keyword evidence="3" id="KW-1185">Reference proteome</keyword>
<evidence type="ECO:0000313" key="2">
    <source>
        <dbReference type="EMBL" id="KAH8026724.1"/>
    </source>
</evidence>
<proteinExistence type="predicted"/>
<sequence length="276" mass="30686">MKHTTGHTTKHVKSLALKTTAPASTDTAYVHSDRQLSPTNILVQRGNQNATAGSHINMEKKVQQLNESFSEARQTSYSSPGSSLPRHQNDESAFLEEKSLLQGRPLRSPHGSAVIRDPKSVLRHHNTRLSSSDRATDQDSNLSRSDQGLSSPRPNVPQERLYGNADMWLRKDSPSPSRPPQHPKNASQDEESFLIKKEDYYRASQMFYPKQPASKTLLGSVSDIESSGSGAAEMESFDSRYRRSSTTPKSPQWEIDKDCRTPCPGQLGCLLPVDQQ</sequence>
<accession>A0A9J6DXI0</accession>
<dbReference type="Proteomes" id="UP000821866">
    <property type="component" value="Unassembled WGS sequence"/>
</dbReference>
<organism evidence="2 3">
    <name type="scientific">Rhipicephalus microplus</name>
    <name type="common">Cattle tick</name>
    <name type="synonym">Boophilus microplus</name>
    <dbReference type="NCBI Taxonomy" id="6941"/>
    <lineage>
        <taxon>Eukaryota</taxon>
        <taxon>Metazoa</taxon>
        <taxon>Ecdysozoa</taxon>
        <taxon>Arthropoda</taxon>
        <taxon>Chelicerata</taxon>
        <taxon>Arachnida</taxon>
        <taxon>Acari</taxon>
        <taxon>Parasitiformes</taxon>
        <taxon>Ixodida</taxon>
        <taxon>Ixodoidea</taxon>
        <taxon>Ixodidae</taxon>
        <taxon>Rhipicephalinae</taxon>
        <taxon>Rhipicephalus</taxon>
        <taxon>Boophilus</taxon>
    </lineage>
</organism>
<comment type="caution">
    <text evidence="2">The sequence shown here is derived from an EMBL/GenBank/DDBJ whole genome shotgun (WGS) entry which is preliminary data.</text>
</comment>
<reference evidence="2" key="1">
    <citation type="journal article" date="2020" name="Cell">
        <title>Large-Scale Comparative Analyses of Tick Genomes Elucidate Their Genetic Diversity and Vector Capacities.</title>
        <authorList>
            <consortium name="Tick Genome and Microbiome Consortium (TIGMIC)"/>
            <person name="Jia N."/>
            <person name="Wang J."/>
            <person name="Shi W."/>
            <person name="Du L."/>
            <person name="Sun Y."/>
            <person name="Zhan W."/>
            <person name="Jiang J.F."/>
            <person name="Wang Q."/>
            <person name="Zhang B."/>
            <person name="Ji P."/>
            <person name="Bell-Sakyi L."/>
            <person name="Cui X.M."/>
            <person name="Yuan T.T."/>
            <person name="Jiang B.G."/>
            <person name="Yang W.F."/>
            <person name="Lam T.T."/>
            <person name="Chang Q.C."/>
            <person name="Ding S.J."/>
            <person name="Wang X.J."/>
            <person name="Zhu J.G."/>
            <person name="Ruan X.D."/>
            <person name="Zhao L."/>
            <person name="Wei J.T."/>
            <person name="Ye R.Z."/>
            <person name="Que T.C."/>
            <person name="Du C.H."/>
            <person name="Zhou Y.H."/>
            <person name="Cheng J.X."/>
            <person name="Dai P.F."/>
            <person name="Guo W.B."/>
            <person name="Han X.H."/>
            <person name="Huang E.J."/>
            <person name="Li L.F."/>
            <person name="Wei W."/>
            <person name="Gao Y.C."/>
            <person name="Liu J.Z."/>
            <person name="Shao H.Z."/>
            <person name="Wang X."/>
            <person name="Wang C.C."/>
            <person name="Yang T.C."/>
            <person name="Huo Q.B."/>
            <person name="Li W."/>
            <person name="Chen H.Y."/>
            <person name="Chen S.E."/>
            <person name="Zhou L.G."/>
            <person name="Ni X.B."/>
            <person name="Tian J.H."/>
            <person name="Sheng Y."/>
            <person name="Liu T."/>
            <person name="Pan Y.S."/>
            <person name="Xia L.Y."/>
            <person name="Li J."/>
            <person name="Zhao F."/>
            <person name="Cao W.C."/>
        </authorList>
    </citation>
    <scope>NUCLEOTIDE SEQUENCE</scope>
    <source>
        <strain evidence="2">Rmic-2018</strain>
    </source>
</reference>
<feature type="region of interest" description="Disordered" evidence="1">
    <location>
        <begin position="101"/>
        <end position="194"/>
    </location>
</feature>
<evidence type="ECO:0000256" key="1">
    <source>
        <dbReference type="SAM" id="MobiDB-lite"/>
    </source>
</evidence>
<feature type="region of interest" description="Disordered" evidence="1">
    <location>
        <begin position="1"/>
        <end position="34"/>
    </location>
</feature>
<dbReference type="AlphaFoldDB" id="A0A9J6DXI0"/>
<feature type="region of interest" description="Disordered" evidence="1">
    <location>
        <begin position="65"/>
        <end position="89"/>
    </location>
</feature>
<feature type="compositionally biased region" description="Low complexity" evidence="1">
    <location>
        <begin position="225"/>
        <end position="234"/>
    </location>
</feature>
<protein>
    <submittedName>
        <fullName evidence="2">Uncharacterized protein</fullName>
    </submittedName>
</protein>
<dbReference type="EMBL" id="JABSTU010000007">
    <property type="protein sequence ID" value="KAH8026724.1"/>
    <property type="molecule type" value="Genomic_DNA"/>
</dbReference>